<gene>
    <name evidence="2" type="ORF">J1M35_18630</name>
</gene>
<accession>A0A975CGB3</accession>
<dbReference type="Gene3D" id="2.60.40.2250">
    <property type="match status" value="1"/>
</dbReference>
<dbReference type="InterPro" id="IPR002931">
    <property type="entry name" value="Transglutaminase-like"/>
</dbReference>
<dbReference type="Gene3D" id="3.10.620.30">
    <property type="match status" value="1"/>
</dbReference>
<dbReference type="PANTHER" id="PTHR33490:SF12">
    <property type="entry name" value="BLL5557 PROTEIN"/>
    <property type="match status" value="1"/>
</dbReference>
<dbReference type="Proteomes" id="UP000663903">
    <property type="component" value="Chromosome"/>
</dbReference>
<keyword evidence="3" id="KW-1185">Reference proteome</keyword>
<dbReference type="EMBL" id="CP071796">
    <property type="protein sequence ID" value="QTD45024.1"/>
    <property type="molecule type" value="Genomic_DNA"/>
</dbReference>
<evidence type="ECO:0000313" key="3">
    <source>
        <dbReference type="Proteomes" id="UP000663903"/>
    </source>
</evidence>
<protein>
    <submittedName>
        <fullName evidence="2">Transglutaminase family protein</fullName>
    </submittedName>
</protein>
<evidence type="ECO:0000313" key="2">
    <source>
        <dbReference type="EMBL" id="QTD45024.1"/>
    </source>
</evidence>
<dbReference type="RefSeq" id="WP_208008776.1">
    <property type="nucleotide sequence ID" value="NZ_CP071796.1"/>
</dbReference>
<evidence type="ECO:0000259" key="1">
    <source>
        <dbReference type="SMART" id="SM00460"/>
    </source>
</evidence>
<dbReference type="SUPFAM" id="SSF54001">
    <property type="entry name" value="Cysteine proteinases"/>
    <property type="match status" value="1"/>
</dbReference>
<feature type="domain" description="Transglutaminase-like" evidence="1">
    <location>
        <begin position="164"/>
        <end position="230"/>
    </location>
</feature>
<dbReference type="Pfam" id="PF01841">
    <property type="entry name" value="Transglut_core"/>
    <property type="match status" value="1"/>
</dbReference>
<sequence length="276" mass="31078">MLIQIGYDIELAVNAPTTLLGALHVHPSRAHDLRAPEQFAVEPPLPITHYQDGFDNTISRVDVPAGVTSVRFTNHAVIADSGLPDAVMPDARQHPLHELPLEVFRFLLPSRYCEVDSELMQFAWDQFGHTPEGWTRVQTICDYAHQHIRFDYLQARANRTALQSWQEGVGVCRDYAHLAVTLCRCMNIPARYVTGYLGDIGMPPPYPPGDFAAWMEVYLGGHWHTFDARNNRPRIGRVLMARGRDAADVPITMVFGFSQLKRFVVVTDEVRDATAS</sequence>
<dbReference type="AlphaFoldDB" id="A0A975CGB3"/>
<reference evidence="2" key="1">
    <citation type="submission" date="2021-03" db="EMBL/GenBank/DDBJ databases">
        <title>Ottowia sp. 27C isolated from the cloaca of a Giant Asian pond turtle (Heosemys grandis).</title>
        <authorList>
            <person name="Spergser J."/>
            <person name="Busse H.-J."/>
        </authorList>
    </citation>
    <scope>NUCLEOTIDE SEQUENCE</scope>
    <source>
        <strain evidence="2">27C</strain>
    </source>
</reference>
<organism evidence="2 3">
    <name type="scientific">Ottowia testudinis</name>
    <dbReference type="NCBI Taxonomy" id="2816950"/>
    <lineage>
        <taxon>Bacteria</taxon>
        <taxon>Pseudomonadati</taxon>
        <taxon>Pseudomonadota</taxon>
        <taxon>Betaproteobacteria</taxon>
        <taxon>Burkholderiales</taxon>
        <taxon>Comamonadaceae</taxon>
        <taxon>Ottowia</taxon>
    </lineage>
</organism>
<name>A0A975CGB3_9BURK</name>
<dbReference type="KEGG" id="otd:J1M35_18630"/>
<dbReference type="PANTHER" id="PTHR33490">
    <property type="entry name" value="BLR5614 PROTEIN-RELATED"/>
    <property type="match status" value="1"/>
</dbReference>
<dbReference type="SMART" id="SM00460">
    <property type="entry name" value="TGc"/>
    <property type="match status" value="1"/>
</dbReference>
<proteinExistence type="predicted"/>
<dbReference type="InterPro" id="IPR038765">
    <property type="entry name" value="Papain-like_cys_pep_sf"/>
</dbReference>